<reference evidence="11 12" key="2">
    <citation type="journal article" date="2019" name="G3 (Bethesda)">
        <title>Hybrid Assembly of the Genome of the Entomopathogenic Nematode Steinernema carpocapsae Identifies the X-Chromosome.</title>
        <authorList>
            <person name="Serra L."/>
            <person name="Macchietto M."/>
            <person name="Macias-Munoz A."/>
            <person name="McGill C.J."/>
            <person name="Rodriguez I.M."/>
            <person name="Rodriguez B."/>
            <person name="Murad R."/>
            <person name="Mortazavi A."/>
        </authorList>
    </citation>
    <scope>NUCLEOTIDE SEQUENCE [LARGE SCALE GENOMIC DNA]</scope>
    <source>
        <strain evidence="11 12">ALL</strain>
    </source>
</reference>
<name>A0A4U5NIS2_STECR</name>
<keyword evidence="8" id="KW-0496">Mitochondrion</keyword>
<dbReference type="GO" id="GO:0070131">
    <property type="term" value="P:positive regulation of mitochondrial translation"/>
    <property type="evidence" value="ECO:0007669"/>
    <property type="project" value="TreeGrafter"/>
</dbReference>
<evidence type="ECO:0000256" key="4">
    <source>
        <dbReference type="ARBA" id="ARBA00022691"/>
    </source>
</evidence>
<dbReference type="PANTHER" id="PTHR13563">
    <property type="entry name" value="TRNA (GUANINE-9-) METHYLTRANSFERASE"/>
    <property type="match status" value="1"/>
</dbReference>
<dbReference type="InterPro" id="IPR007356">
    <property type="entry name" value="tRNA_m1G_MeTrfase_euk"/>
</dbReference>
<dbReference type="Proteomes" id="UP000298663">
    <property type="component" value="Unassembled WGS sequence"/>
</dbReference>
<reference evidence="11 12" key="1">
    <citation type="journal article" date="2015" name="Genome Biol.">
        <title>Comparative genomics of Steinernema reveals deeply conserved gene regulatory networks.</title>
        <authorList>
            <person name="Dillman A.R."/>
            <person name="Macchietto M."/>
            <person name="Porter C.F."/>
            <person name="Rogers A."/>
            <person name="Williams B."/>
            <person name="Antoshechkin I."/>
            <person name="Lee M.M."/>
            <person name="Goodwin Z."/>
            <person name="Lu X."/>
            <person name="Lewis E.E."/>
            <person name="Goodrich-Blair H."/>
            <person name="Stock S.P."/>
            <person name="Adams B.J."/>
            <person name="Sternberg P.W."/>
            <person name="Mortazavi A."/>
        </authorList>
    </citation>
    <scope>NUCLEOTIDE SEQUENCE [LARGE SCALE GENOMIC DNA]</scope>
    <source>
        <strain evidence="11 12">ALL</strain>
    </source>
</reference>
<protein>
    <recommendedName>
        <fullName evidence="9">RNA (guanine-9-)-methyltransferase domain-containing protein 1</fullName>
    </recommendedName>
</protein>
<organism evidence="11 12">
    <name type="scientific">Steinernema carpocapsae</name>
    <name type="common">Entomopathogenic nematode</name>
    <dbReference type="NCBI Taxonomy" id="34508"/>
    <lineage>
        <taxon>Eukaryota</taxon>
        <taxon>Metazoa</taxon>
        <taxon>Ecdysozoa</taxon>
        <taxon>Nematoda</taxon>
        <taxon>Chromadorea</taxon>
        <taxon>Rhabditida</taxon>
        <taxon>Tylenchina</taxon>
        <taxon>Panagrolaimomorpha</taxon>
        <taxon>Strongyloidoidea</taxon>
        <taxon>Steinernematidae</taxon>
        <taxon>Steinernema</taxon>
    </lineage>
</organism>
<evidence type="ECO:0000256" key="6">
    <source>
        <dbReference type="ARBA" id="ARBA00022946"/>
    </source>
</evidence>
<dbReference type="GO" id="GO:0005739">
    <property type="term" value="C:mitochondrion"/>
    <property type="evidence" value="ECO:0007669"/>
    <property type="project" value="UniProtKB-SubCell"/>
</dbReference>
<dbReference type="GO" id="GO:0097745">
    <property type="term" value="P:mitochondrial tRNA 5'-end processing"/>
    <property type="evidence" value="ECO:0007669"/>
    <property type="project" value="TreeGrafter"/>
</dbReference>
<dbReference type="GO" id="GO:0032259">
    <property type="term" value="P:methylation"/>
    <property type="evidence" value="ECO:0007669"/>
    <property type="project" value="UniProtKB-KW"/>
</dbReference>
<comment type="caution">
    <text evidence="11">The sequence shown here is derived from an EMBL/GenBank/DDBJ whole genome shotgun (WGS) entry which is preliminary data.</text>
</comment>
<keyword evidence="12" id="KW-1185">Reference proteome</keyword>
<dbReference type="AlphaFoldDB" id="A0A4U5NIS2"/>
<keyword evidence="2" id="KW-0489">Methyltransferase</keyword>
<evidence type="ECO:0000256" key="1">
    <source>
        <dbReference type="ARBA" id="ARBA00004173"/>
    </source>
</evidence>
<keyword evidence="7" id="KW-0175">Coiled coil</keyword>
<sequence length="382" mass="45261">MNRLRVMYYQCMERIRSLGSPEAIRLKWELPKLTSYPSDELWRKLDAEKTKKLKEVVDEVEMISRVYRYFPENIRDSDWNDMIEMPTAKQRLDQLKHIRRVEGQRRKDQDKTVLKKEAAKERMALYGPREPLATYLSVPGFRLVRMEKEREAQRYINSLLVEKPPTVVFDCRYLSKMSHRGLNLTAMQLHYVASHNRDRKNPWPMYFVNCNFEASRAVIKAREKHLRILDSPTMIGPECTKKNYTELFPREKIVYLSPDAEEELEEVIGDEVFVIGGIVDRVTEHGIPKHASKEAADKDNVRSVRLPLDKYISWKSGTKYLTLMAVMNILKDVYETKDWPSTLDRHIPVRNVRDASEKNAIDRDKHKRFRELDRHVIRTLRL</sequence>
<dbReference type="GO" id="GO:0005654">
    <property type="term" value="C:nucleoplasm"/>
    <property type="evidence" value="ECO:0007669"/>
    <property type="project" value="TreeGrafter"/>
</dbReference>
<feature type="domain" description="SAM-dependent MTase TRM10-type" evidence="10">
    <location>
        <begin position="151"/>
        <end position="354"/>
    </location>
</feature>
<dbReference type="Gene3D" id="3.40.1280.30">
    <property type="match status" value="1"/>
</dbReference>
<dbReference type="GO" id="GO:0008168">
    <property type="term" value="F:methyltransferase activity"/>
    <property type="evidence" value="ECO:0007669"/>
    <property type="project" value="UniProtKB-KW"/>
</dbReference>
<dbReference type="STRING" id="34508.A0A4U5NIS2"/>
<dbReference type="PANTHER" id="PTHR13563:SF5">
    <property type="entry name" value="TRNA METHYLTRANSFERASE 10 HOMOLOG C"/>
    <property type="match status" value="1"/>
</dbReference>
<dbReference type="InterPro" id="IPR025812">
    <property type="entry name" value="Trm10_C_MTase_dom"/>
</dbReference>
<keyword evidence="3" id="KW-0808">Transferase</keyword>
<gene>
    <name evidence="11" type="ORF">L596_016343</name>
</gene>
<evidence type="ECO:0000256" key="3">
    <source>
        <dbReference type="ARBA" id="ARBA00022679"/>
    </source>
</evidence>
<accession>A0A4U5NIS2</accession>
<evidence type="ECO:0000313" key="11">
    <source>
        <dbReference type="EMBL" id="TKR82653.1"/>
    </source>
</evidence>
<dbReference type="GO" id="GO:0000049">
    <property type="term" value="F:tRNA binding"/>
    <property type="evidence" value="ECO:0007669"/>
    <property type="project" value="TreeGrafter"/>
</dbReference>
<dbReference type="InterPro" id="IPR038459">
    <property type="entry name" value="MT_TRM10-typ_sf"/>
</dbReference>
<keyword evidence="5" id="KW-0819">tRNA processing</keyword>
<dbReference type="PROSITE" id="PS51675">
    <property type="entry name" value="SAM_MT_TRM10"/>
    <property type="match status" value="1"/>
</dbReference>
<dbReference type="CDD" id="cd18102">
    <property type="entry name" value="Trm10_MRRP1"/>
    <property type="match status" value="1"/>
</dbReference>
<dbReference type="InterPro" id="IPR028564">
    <property type="entry name" value="MT_TRM10-typ"/>
</dbReference>
<dbReference type="EMBL" id="AZBU02000004">
    <property type="protein sequence ID" value="TKR82653.1"/>
    <property type="molecule type" value="Genomic_DNA"/>
</dbReference>
<evidence type="ECO:0000259" key="10">
    <source>
        <dbReference type="PROSITE" id="PS51675"/>
    </source>
</evidence>
<evidence type="ECO:0000313" key="12">
    <source>
        <dbReference type="Proteomes" id="UP000298663"/>
    </source>
</evidence>
<dbReference type="OrthoDB" id="17948at2759"/>
<evidence type="ECO:0000256" key="9">
    <source>
        <dbReference type="ARBA" id="ARBA00029803"/>
    </source>
</evidence>
<comment type="subcellular location">
    <subcellularLocation>
        <location evidence="1">Mitochondrion</location>
    </subcellularLocation>
</comment>
<proteinExistence type="predicted"/>
<keyword evidence="4" id="KW-0949">S-adenosyl-L-methionine</keyword>
<evidence type="ECO:0000256" key="8">
    <source>
        <dbReference type="ARBA" id="ARBA00023128"/>
    </source>
</evidence>
<keyword evidence="6" id="KW-0809">Transit peptide</keyword>
<evidence type="ECO:0000256" key="7">
    <source>
        <dbReference type="ARBA" id="ARBA00023054"/>
    </source>
</evidence>
<evidence type="ECO:0000256" key="5">
    <source>
        <dbReference type="ARBA" id="ARBA00022694"/>
    </source>
</evidence>
<evidence type="ECO:0000256" key="2">
    <source>
        <dbReference type="ARBA" id="ARBA00022603"/>
    </source>
</evidence>